<comment type="caution">
    <text evidence="2">The sequence shown here is derived from an EMBL/GenBank/DDBJ whole genome shotgun (WGS) entry which is preliminary data.</text>
</comment>
<feature type="transmembrane region" description="Helical" evidence="1">
    <location>
        <begin position="7"/>
        <end position="34"/>
    </location>
</feature>
<sequence length="86" mass="10696">MNLFFRSVLFLVMTILWYIGFFWYSLPILLWYSYKYTPFELLLIGLLVDIQFMTFRALPWYTIFSLFWIIITVWLRPKFIVYTNRA</sequence>
<feature type="transmembrane region" description="Helical" evidence="1">
    <location>
        <begin position="54"/>
        <end position="75"/>
    </location>
</feature>
<reference evidence="3" key="1">
    <citation type="submission" date="2017-09" db="EMBL/GenBank/DDBJ databases">
        <title>Depth-based differentiation of microbial function through sediment-hosted aquifers and enrichment of novel symbionts in the deep terrestrial subsurface.</title>
        <authorList>
            <person name="Probst A.J."/>
            <person name="Ladd B."/>
            <person name="Jarett J.K."/>
            <person name="Geller-Mcgrath D.E."/>
            <person name="Sieber C.M.K."/>
            <person name="Emerson J.B."/>
            <person name="Anantharaman K."/>
            <person name="Thomas B.C."/>
            <person name="Malmstrom R."/>
            <person name="Stieglmeier M."/>
            <person name="Klingl A."/>
            <person name="Woyke T."/>
            <person name="Ryan C.M."/>
            <person name="Banfield J.F."/>
        </authorList>
    </citation>
    <scope>NUCLEOTIDE SEQUENCE [LARGE SCALE GENOMIC DNA]</scope>
</reference>
<organism evidence="2 3">
    <name type="scientific">Candidatus Kaiserbacteria bacterium CG_4_8_14_3_um_filter_38_9</name>
    <dbReference type="NCBI Taxonomy" id="1974599"/>
    <lineage>
        <taxon>Bacteria</taxon>
        <taxon>Candidatus Kaiseribacteriota</taxon>
    </lineage>
</organism>
<gene>
    <name evidence="2" type="ORF">COZ82_00050</name>
</gene>
<dbReference type="EMBL" id="PFHR01000003">
    <property type="protein sequence ID" value="PIW97347.1"/>
    <property type="molecule type" value="Genomic_DNA"/>
</dbReference>
<dbReference type="Proteomes" id="UP000230837">
    <property type="component" value="Unassembled WGS sequence"/>
</dbReference>
<keyword evidence="1" id="KW-0472">Membrane</keyword>
<protein>
    <submittedName>
        <fullName evidence="2">Uncharacterized protein</fullName>
    </submittedName>
</protein>
<accession>A0A2M7IPX0</accession>
<evidence type="ECO:0000313" key="2">
    <source>
        <dbReference type="EMBL" id="PIW97347.1"/>
    </source>
</evidence>
<keyword evidence="1" id="KW-0812">Transmembrane</keyword>
<name>A0A2M7IPX0_9BACT</name>
<evidence type="ECO:0000313" key="3">
    <source>
        <dbReference type="Proteomes" id="UP000230837"/>
    </source>
</evidence>
<keyword evidence="1" id="KW-1133">Transmembrane helix</keyword>
<proteinExistence type="predicted"/>
<dbReference type="AlphaFoldDB" id="A0A2M7IPX0"/>
<evidence type="ECO:0000256" key="1">
    <source>
        <dbReference type="SAM" id="Phobius"/>
    </source>
</evidence>